<keyword evidence="3" id="KW-1185">Reference proteome</keyword>
<feature type="region of interest" description="Disordered" evidence="1">
    <location>
        <begin position="585"/>
        <end position="782"/>
    </location>
</feature>
<organism evidence="2 3">
    <name type="scientific">Schizothecium vesticola</name>
    <dbReference type="NCBI Taxonomy" id="314040"/>
    <lineage>
        <taxon>Eukaryota</taxon>
        <taxon>Fungi</taxon>
        <taxon>Dikarya</taxon>
        <taxon>Ascomycota</taxon>
        <taxon>Pezizomycotina</taxon>
        <taxon>Sordariomycetes</taxon>
        <taxon>Sordariomycetidae</taxon>
        <taxon>Sordariales</taxon>
        <taxon>Schizotheciaceae</taxon>
        <taxon>Schizothecium</taxon>
    </lineage>
</organism>
<dbReference type="EMBL" id="JAUKUD010000002">
    <property type="protein sequence ID" value="KAK0751486.1"/>
    <property type="molecule type" value="Genomic_DNA"/>
</dbReference>
<feature type="compositionally biased region" description="Pro residues" evidence="1">
    <location>
        <begin position="395"/>
        <end position="404"/>
    </location>
</feature>
<comment type="caution">
    <text evidence="2">The sequence shown here is derived from an EMBL/GenBank/DDBJ whole genome shotgun (WGS) entry which is preliminary data.</text>
</comment>
<accession>A0AA40KAB2</accession>
<feature type="compositionally biased region" description="Polar residues" evidence="1">
    <location>
        <begin position="523"/>
        <end position="535"/>
    </location>
</feature>
<feature type="region of interest" description="Disordered" evidence="1">
    <location>
        <begin position="384"/>
        <end position="405"/>
    </location>
</feature>
<reference evidence="2" key="1">
    <citation type="submission" date="2023-06" db="EMBL/GenBank/DDBJ databases">
        <title>Genome-scale phylogeny and comparative genomics of the fungal order Sordariales.</title>
        <authorList>
            <consortium name="Lawrence Berkeley National Laboratory"/>
            <person name="Hensen N."/>
            <person name="Bonometti L."/>
            <person name="Westerberg I."/>
            <person name="Brannstrom I.O."/>
            <person name="Guillou S."/>
            <person name="Cros-Aarteil S."/>
            <person name="Calhoun S."/>
            <person name="Haridas S."/>
            <person name="Kuo A."/>
            <person name="Mondo S."/>
            <person name="Pangilinan J."/>
            <person name="Riley R."/>
            <person name="LaButti K."/>
            <person name="Andreopoulos B."/>
            <person name="Lipzen A."/>
            <person name="Chen C."/>
            <person name="Yanf M."/>
            <person name="Daum C."/>
            <person name="Ng V."/>
            <person name="Clum A."/>
            <person name="Steindorff A."/>
            <person name="Ohm R."/>
            <person name="Martin F."/>
            <person name="Silar P."/>
            <person name="Natvig D."/>
            <person name="Lalanne C."/>
            <person name="Gautier V."/>
            <person name="Ament-velasquez S.L."/>
            <person name="Kruys A."/>
            <person name="Hutchinson M.I."/>
            <person name="Powell A.J."/>
            <person name="Barry K."/>
            <person name="Miller A.N."/>
            <person name="Grigoriev I.V."/>
            <person name="Debuchy R."/>
            <person name="Gladieux P."/>
            <person name="Thoren M.H."/>
            <person name="Johannesson H."/>
        </authorList>
    </citation>
    <scope>NUCLEOTIDE SEQUENCE</scope>
    <source>
        <strain evidence="2">SMH3187-1</strain>
    </source>
</reference>
<evidence type="ECO:0000256" key="1">
    <source>
        <dbReference type="SAM" id="MobiDB-lite"/>
    </source>
</evidence>
<dbReference type="Proteomes" id="UP001172155">
    <property type="component" value="Unassembled WGS sequence"/>
</dbReference>
<protein>
    <submittedName>
        <fullName evidence="2">Uncharacterized protein</fullName>
    </submittedName>
</protein>
<feature type="compositionally biased region" description="Polar residues" evidence="1">
    <location>
        <begin position="596"/>
        <end position="609"/>
    </location>
</feature>
<gene>
    <name evidence="2" type="ORF">B0T18DRAFT_402592</name>
</gene>
<feature type="compositionally biased region" description="Pro residues" evidence="1">
    <location>
        <begin position="163"/>
        <end position="172"/>
    </location>
</feature>
<evidence type="ECO:0000313" key="3">
    <source>
        <dbReference type="Proteomes" id="UP001172155"/>
    </source>
</evidence>
<feature type="region of interest" description="Disordered" evidence="1">
    <location>
        <begin position="515"/>
        <end position="544"/>
    </location>
</feature>
<dbReference type="AlphaFoldDB" id="A0AA40KAB2"/>
<sequence>MRWNTWEPDGGRRIPRRILQVPKDQQPLLERDDSWHPMRSGNIPVPEAILSSAEEAYLESKAPRPPTVPNPQLVHPPATTSQNRKRSTPPDFDEEDPVGDRRVTRQVLQVPKDQQPLLERDDSWHSARSGSGNVPEPEAVLSSAKEAYLESNAPRRKQKPQPQASPPPPTIPSPQLVHPSATASQIRKRSAPPDFDEEDSGERQVSWSPSPSRHLRPDSSPDAVPMEGVETLPAQRLPLSRSPSRSLRRRIPQPVPPPSSSQVSDELEIEVPLAITHVPEAAPPKKSLRPLSPTPPSAQIIPSTLKGIASSARPETKRFRRMVDISSRFSPPLAELATPVPPTSTAGGMTATATSPAFSQLDSSNFAPPSPSPIPLRHVIKDPARSLQNSSASDRPPPNGPPSQVPFVAFRTAYPEFSATLNDFLRAVLSVQSLQQQSRLPEFLYDDYIRVFCQDYMDYVKGHDPTTQPLPIFKYYNENVSIPEYTERIILRANLSDVLDCYPTEVAALRSGVRGSIQKEPAASNNRRSFSYRDSSTSRKRSIETVNPPSLAVEVAKPPVQSAEVVKPAIHTAELAFDPIEVAEATQPQPPRKPFSRSTSINSLSNRSFSAAAVPAPEKTLARRVSPVREAPTSILPSIEAPRPSSATPRPPIPTKRPAVAISPMETQPRMASPVLGHDRRKSSPMASATTSIQASPLPSRLAPSTAGTHAAETIPETVARPKFSSRPSHGGVPSSTAKSTKSRKSAAALMDPAERDRRWRKHLESRRQSSAPGGSAGAAPA</sequence>
<feature type="region of interest" description="Disordered" evidence="1">
    <location>
        <begin position="1"/>
        <end position="265"/>
    </location>
</feature>
<proteinExistence type="predicted"/>
<feature type="compositionally biased region" description="Low complexity" evidence="1">
    <location>
        <begin position="770"/>
        <end position="782"/>
    </location>
</feature>
<feature type="compositionally biased region" description="Polar residues" evidence="1">
    <location>
        <begin position="685"/>
        <end position="697"/>
    </location>
</feature>
<evidence type="ECO:0000313" key="2">
    <source>
        <dbReference type="EMBL" id="KAK0751486.1"/>
    </source>
</evidence>
<feature type="region of interest" description="Disordered" evidence="1">
    <location>
        <begin position="280"/>
        <end position="317"/>
    </location>
</feature>
<feature type="compositionally biased region" description="Low complexity" evidence="1">
    <location>
        <begin position="236"/>
        <end position="245"/>
    </location>
</feature>
<name>A0AA40KAB2_9PEZI</name>